<dbReference type="PROSITE" id="PS50097">
    <property type="entry name" value="BTB"/>
    <property type="match status" value="1"/>
</dbReference>
<reference evidence="2" key="1">
    <citation type="submission" date="2021-01" db="EMBL/GenBank/DDBJ databases">
        <authorList>
            <person name="Kaushik A."/>
        </authorList>
    </citation>
    <scope>NUCLEOTIDE SEQUENCE</scope>
    <source>
        <strain evidence="2">AG5</strain>
    </source>
</reference>
<proteinExistence type="predicted"/>
<protein>
    <recommendedName>
        <fullName evidence="1">BTB domain-containing protein</fullName>
    </recommendedName>
</protein>
<dbReference type="InterPro" id="IPR000210">
    <property type="entry name" value="BTB/POZ_dom"/>
</dbReference>
<name>A0A8H3E066_9AGAM</name>
<dbReference type="InterPro" id="IPR011333">
    <property type="entry name" value="SKP1/BTB/POZ_sf"/>
</dbReference>
<accession>A0A8H3E066</accession>
<dbReference type="Proteomes" id="UP000663827">
    <property type="component" value="Unassembled WGS sequence"/>
</dbReference>
<dbReference type="Gene3D" id="3.30.710.10">
    <property type="entry name" value="Potassium Channel Kv1.1, Chain A"/>
    <property type="match status" value="1"/>
</dbReference>
<dbReference type="SMART" id="SM00225">
    <property type="entry name" value="BTB"/>
    <property type="match status" value="1"/>
</dbReference>
<dbReference type="Pfam" id="PF00651">
    <property type="entry name" value="BTB"/>
    <property type="match status" value="1"/>
</dbReference>
<evidence type="ECO:0000313" key="2">
    <source>
        <dbReference type="EMBL" id="CAE7127700.1"/>
    </source>
</evidence>
<gene>
    <name evidence="2" type="ORF">RDB_LOCUS61400</name>
</gene>
<dbReference type="CDD" id="cd18186">
    <property type="entry name" value="BTB_POZ_ZBTB_KLHL-like"/>
    <property type="match status" value="1"/>
</dbReference>
<dbReference type="SUPFAM" id="SSF54695">
    <property type="entry name" value="POZ domain"/>
    <property type="match status" value="1"/>
</dbReference>
<sequence length="243" mass="27110">MEDPLIVLQVEDTLFKVHKRLLTKSEVFLDMFKVAEVTKDKPEEGSSADHPIILECISASDFEALLAALYTGYHPPIPGQPAPILETPLLLAAFRLVQMWNFSDLRTYLLPHIEKALGDLDRIMFAREFDIQGWLAPAYKNLCQRSEPITIAEARKLGIDSLLLISHIREQFRPPKTAADPSATYCQSCAGVAHSSSSRTCTLCGNSASPSYRHTTDMQRTSTNTAMATKINQWVADGCVWKE</sequence>
<dbReference type="AlphaFoldDB" id="A0A8H3E066"/>
<feature type="domain" description="BTB" evidence="1">
    <location>
        <begin position="2"/>
        <end position="72"/>
    </location>
</feature>
<evidence type="ECO:0000313" key="3">
    <source>
        <dbReference type="Proteomes" id="UP000663827"/>
    </source>
</evidence>
<comment type="caution">
    <text evidence="2">The sequence shown here is derived from an EMBL/GenBank/DDBJ whole genome shotgun (WGS) entry which is preliminary data.</text>
</comment>
<dbReference type="EMBL" id="CAJNJQ010001230">
    <property type="protein sequence ID" value="CAE7127700.1"/>
    <property type="molecule type" value="Genomic_DNA"/>
</dbReference>
<evidence type="ECO:0000259" key="1">
    <source>
        <dbReference type="PROSITE" id="PS50097"/>
    </source>
</evidence>
<organism evidence="2 3">
    <name type="scientific">Rhizoctonia solani</name>
    <dbReference type="NCBI Taxonomy" id="456999"/>
    <lineage>
        <taxon>Eukaryota</taxon>
        <taxon>Fungi</taxon>
        <taxon>Dikarya</taxon>
        <taxon>Basidiomycota</taxon>
        <taxon>Agaricomycotina</taxon>
        <taxon>Agaricomycetes</taxon>
        <taxon>Cantharellales</taxon>
        <taxon>Ceratobasidiaceae</taxon>
        <taxon>Rhizoctonia</taxon>
    </lineage>
</organism>